<dbReference type="PANTHER" id="PTHR13833">
    <property type="match status" value="1"/>
</dbReference>
<dbReference type="Pfam" id="PF25021">
    <property type="entry name" value="TEN_NHL"/>
    <property type="match status" value="1"/>
</dbReference>
<feature type="domain" description="Teneurin NHL" evidence="2">
    <location>
        <begin position="240"/>
        <end position="341"/>
    </location>
</feature>
<dbReference type="SUPFAM" id="SSF101898">
    <property type="entry name" value="NHL repeat"/>
    <property type="match status" value="1"/>
</dbReference>
<dbReference type="AlphaFoldDB" id="A0A6L6Q7A1"/>
<dbReference type="PROSITE" id="PS51257">
    <property type="entry name" value="PROKAR_LIPOPROTEIN"/>
    <property type="match status" value="1"/>
</dbReference>
<dbReference type="RefSeq" id="WP_155441686.1">
    <property type="nucleotide sequence ID" value="NZ_WNLA01000023.1"/>
</dbReference>
<reference evidence="3 4" key="1">
    <citation type="submission" date="2019-11" db="EMBL/GenBank/DDBJ databases">
        <title>Type strains purchased from KCTC, JCM and DSMZ.</title>
        <authorList>
            <person name="Lu H."/>
        </authorList>
    </citation>
    <scope>NUCLEOTIDE SEQUENCE [LARGE SCALE GENOMIC DNA]</scope>
    <source>
        <strain evidence="3 4">KCTC 42409</strain>
    </source>
</reference>
<evidence type="ECO:0000313" key="3">
    <source>
        <dbReference type="EMBL" id="MTW05334.1"/>
    </source>
</evidence>
<proteinExistence type="predicted"/>
<name>A0A6L6Q7A1_9BURK</name>
<feature type="chain" id="PRO_5026950704" description="Teneurin NHL domain-containing protein" evidence="1">
    <location>
        <begin position="23"/>
        <end position="433"/>
    </location>
</feature>
<evidence type="ECO:0000256" key="1">
    <source>
        <dbReference type="SAM" id="SignalP"/>
    </source>
</evidence>
<dbReference type="Proteomes" id="UP000484015">
    <property type="component" value="Unassembled WGS sequence"/>
</dbReference>
<dbReference type="PANTHER" id="PTHR13833:SF71">
    <property type="entry name" value="NHL DOMAIN-CONTAINING PROTEIN"/>
    <property type="match status" value="1"/>
</dbReference>
<protein>
    <recommendedName>
        <fullName evidence="2">Teneurin NHL domain-containing protein</fullName>
    </recommendedName>
</protein>
<dbReference type="OrthoDB" id="8752631at2"/>
<accession>A0A6L6Q7A1</accession>
<keyword evidence="1" id="KW-0732">Signal</keyword>
<evidence type="ECO:0000259" key="2">
    <source>
        <dbReference type="Pfam" id="PF25021"/>
    </source>
</evidence>
<dbReference type="EMBL" id="WNLA01000023">
    <property type="protein sequence ID" value="MTW05334.1"/>
    <property type="molecule type" value="Genomic_DNA"/>
</dbReference>
<gene>
    <name evidence="3" type="ORF">GM668_24955</name>
</gene>
<dbReference type="Gene3D" id="2.120.10.30">
    <property type="entry name" value="TolB, C-terminal domain"/>
    <property type="match status" value="2"/>
</dbReference>
<evidence type="ECO:0000313" key="4">
    <source>
        <dbReference type="Proteomes" id="UP000484015"/>
    </source>
</evidence>
<dbReference type="InterPro" id="IPR011042">
    <property type="entry name" value="6-blade_b-propeller_TolB-like"/>
</dbReference>
<keyword evidence="4" id="KW-1185">Reference proteome</keyword>
<sequence>MTKFSRLALLPLAAALAASLTACNTNDLKPLTVQATSSTVMQGGSGVTLNASGGRKSDKVTWRLLPGATGTLTPSGDTRSAVYTPPADVTATATTTSIEAKMGDETQTFALKLQPPPASELVASLPAWWQAYPNGTSGKPLIQGEPRGFAPDGNGGYYVTYAAPVLKFVRVKAGADVAEINGLGSQGIIGGLKDGTLYLTEGSAAQGLTIRKRTPDGKSTVLTRTAAYDSKQGPVDGVSGAATAYSPRFAFDSNGNLYALDGSKVRKIAQDGSWSTLAGDGCDMASSAPKCPDAPVPGKGSSARLAIPVAIASDPAGTLYVIDGSYILKVTQAGDVTILAGGKEDRSVDGDSGSARFELPNSLAADSAGNVYVMDEGRLRRISSSGTVTTLAAGLGAFRDLAHPELYASRVRMGDNGTVEYLRAVDIRRVKVQ</sequence>
<dbReference type="InterPro" id="IPR056822">
    <property type="entry name" value="TEN_NHL"/>
</dbReference>
<comment type="caution">
    <text evidence="3">The sequence shown here is derived from an EMBL/GenBank/DDBJ whole genome shotgun (WGS) entry which is preliminary data.</text>
</comment>
<feature type="signal peptide" evidence="1">
    <location>
        <begin position="1"/>
        <end position="22"/>
    </location>
</feature>
<organism evidence="3 4">
    <name type="scientific">Pseudoduganella ginsengisoli</name>
    <dbReference type="NCBI Taxonomy" id="1462440"/>
    <lineage>
        <taxon>Bacteria</taxon>
        <taxon>Pseudomonadati</taxon>
        <taxon>Pseudomonadota</taxon>
        <taxon>Betaproteobacteria</taxon>
        <taxon>Burkholderiales</taxon>
        <taxon>Oxalobacteraceae</taxon>
        <taxon>Telluria group</taxon>
        <taxon>Pseudoduganella</taxon>
    </lineage>
</organism>